<comment type="caution">
    <text evidence="10">The sequence shown here is derived from an EMBL/GenBank/DDBJ whole genome shotgun (WGS) entry which is preliminary data.</text>
</comment>
<evidence type="ECO:0000256" key="3">
    <source>
        <dbReference type="ARBA" id="ARBA00022679"/>
    </source>
</evidence>
<dbReference type="InterPro" id="IPR010372">
    <property type="entry name" value="DNA_pol3_delta_N"/>
</dbReference>
<evidence type="ECO:0000256" key="5">
    <source>
        <dbReference type="ARBA" id="ARBA00022705"/>
    </source>
</evidence>
<evidence type="ECO:0000259" key="9">
    <source>
        <dbReference type="Pfam" id="PF06144"/>
    </source>
</evidence>
<dbReference type="GO" id="GO:0006261">
    <property type="term" value="P:DNA-templated DNA replication"/>
    <property type="evidence" value="ECO:0007669"/>
    <property type="project" value="TreeGrafter"/>
</dbReference>
<comment type="similarity">
    <text evidence="7">Belongs to the DNA polymerase HolA subunit family.</text>
</comment>
<dbReference type="InterPro" id="IPR008921">
    <property type="entry name" value="DNA_pol3_clamp-load_cplx_C"/>
</dbReference>
<keyword evidence="3" id="KW-0808">Transferase</keyword>
<dbReference type="EMBL" id="PVUE01000028">
    <property type="protein sequence ID" value="PRZ31402.1"/>
    <property type="molecule type" value="Genomic_DNA"/>
</dbReference>
<evidence type="ECO:0000256" key="1">
    <source>
        <dbReference type="ARBA" id="ARBA00012417"/>
    </source>
</evidence>
<sequence>MSQSAERVVLVIGEDEYLRSETTAKMITAQRAARDEPDMPVTRVVAASDGAADLADALSPALFGGERIVVLDNAEQSTKEIVSLIKSYVAAPDPEICLIVQHSGGGRAKALAMDLQKGGALVERVPVVKTADDRMKYIRAEVAAAGGTIAPKAAAALIEAVGEDLRSLASASRQLVADSGGSITTETVARYYRGRADVKVYAVADEVVAGRRGRALEQLRWALRDGAPEVVLADAIAESVRQVARVAAAGRSDPNTLARTLGMPAWKIRKVRSNAGGWTAPALTRAMSIVATLNGDVKGNATNAQWAIEKAILDICAAKDG</sequence>
<dbReference type="InterPro" id="IPR005790">
    <property type="entry name" value="DNA_polIII_delta"/>
</dbReference>
<organism evidence="10 11">
    <name type="scientific">Antricoccus suffuscus</name>
    <dbReference type="NCBI Taxonomy" id="1629062"/>
    <lineage>
        <taxon>Bacteria</taxon>
        <taxon>Bacillati</taxon>
        <taxon>Actinomycetota</taxon>
        <taxon>Actinomycetes</taxon>
        <taxon>Geodermatophilales</taxon>
        <taxon>Antricoccaceae</taxon>
        <taxon>Antricoccus</taxon>
    </lineage>
</organism>
<accession>A0A2T0Z4Y7</accession>
<dbReference type="OrthoDB" id="8478864at2"/>
<comment type="catalytic activity">
    <reaction evidence="8">
        <text>DNA(n) + a 2'-deoxyribonucleoside 5'-triphosphate = DNA(n+1) + diphosphate</text>
        <dbReference type="Rhea" id="RHEA:22508"/>
        <dbReference type="Rhea" id="RHEA-COMP:17339"/>
        <dbReference type="Rhea" id="RHEA-COMP:17340"/>
        <dbReference type="ChEBI" id="CHEBI:33019"/>
        <dbReference type="ChEBI" id="CHEBI:61560"/>
        <dbReference type="ChEBI" id="CHEBI:173112"/>
        <dbReference type="EC" id="2.7.7.7"/>
    </reaction>
</comment>
<dbReference type="GO" id="GO:0003887">
    <property type="term" value="F:DNA-directed DNA polymerase activity"/>
    <property type="evidence" value="ECO:0007669"/>
    <property type="project" value="UniProtKB-KW"/>
</dbReference>
<proteinExistence type="inferred from homology"/>
<evidence type="ECO:0000256" key="2">
    <source>
        <dbReference type="ARBA" id="ARBA00017703"/>
    </source>
</evidence>
<dbReference type="EC" id="2.7.7.7" evidence="1"/>
<evidence type="ECO:0000256" key="7">
    <source>
        <dbReference type="ARBA" id="ARBA00034754"/>
    </source>
</evidence>
<name>A0A2T0Z4Y7_9ACTN</name>
<feature type="domain" description="DNA polymerase III delta N-terminal" evidence="9">
    <location>
        <begin position="10"/>
        <end position="103"/>
    </location>
</feature>
<dbReference type="GO" id="GO:0009360">
    <property type="term" value="C:DNA polymerase III complex"/>
    <property type="evidence" value="ECO:0007669"/>
    <property type="project" value="InterPro"/>
</dbReference>
<dbReference type="InterPro" id="IPR027417">
    <property type="entry name" value="P-loop_NTPase"/>
</dbReference>
<dbReference type="SUPFAM" id="SSF48019">
    <property type="entry name" value="post-AAA+ oligomerization domain-like"/>
    <property type="match status" value="1"/>
</dbReference>
<evidence type="ECO:0000256" key="6">
    <source>
        <dbReference type="ARBA" id="ARBA00022932"/>
    </source>
</evidence>
<keyword evidence="6" id="KW-0239">DNA-directed DNA polymerase</keyword>
<gene>
    <name evidence="10" type="ORF">CLV47_12840</name>
</gene>
<dbReference type="NCBIfam" id="TIGR01128">
    <property type="entry name" value="holA"/>
    <property type="match status" value="1"/>
</dbReference>
<dbReference type="Pfam" id="PF06144">
    <property type="entry name" value="DNA_pol3_delta"/>
    <property type="match status" value="1"/>
</dbReference>
<evidence type="ECO:0000256" key="8">
    <source>
        <dbReference type="ARBA" id="ARBA00049244"/>
    </source>
</evidence>
<evidence type="ECO:0000256" key="4">
    <source>
        <dbReference type="ARBA" id="ARBA00022695"/>
    </source>
</evidence>
<keyword evidence="11" id="KW-1185">Reference proteome</keyword>
<evidence type="ECO:0000313" key="11">
    <source>
        <dbReference type="Proteomes" id="UP000237752"/>
    </source>
</evidence>
<dbReference type="Gene3D" id="3.40.50.300">
    <property type="entry name" value="P-loop containing nucleotide triphosphate hydrolases"/>
    <property type="match status" value="1"/>
</dbReference>
<dbReference type="RefSeq" id="WP_106351037.1">
    <property type="nucleotide sequence ID" value="NZ_PVUE01000028.1"/>
</dbReference>
<dbReference type="PANTHER" id="PTHR34388">
    <property type="entry name" value="DNA POLYMERASE III SUBUNIT DELTA"/>
    <property type="match status" value="1"/>
</dbReference>
<dbReference type="Proteomes" id="UP000237752">
    <property type="component" value="Unassembled WGS sequence"/>
</dbReference>
<keyword evidence="4" id="KW-0548">Nucleotidyltransferase</keyword>
<dbReference type="Gene3D" id="1.20.272.10">
    <property type="match status" value="1"/>
</dbReference>
<dbReference type="GO" id="GO:0003677">
    <property type="term" value="F:DNA binding"/>
    <property type="evidence" value="ECO:0007669"/>
    <property type="project" value="InterPro"/>
</dbReference>
<protein>
    <recommendedName>
        <fullName evidence="2">DNA polymerase III subunit delta</fullName>
        <ecNumber evidence="1">2.7.7.7</ecNumber>
    </recommendedName>
</protein>
<evidence type="ECO:0000313" key="10">
    <source>
        <dbReference type="EMBL" id="PRZ31402.1"/>
    </source>
</evidence>
<keyword evidence="5" id="KW-0235">DNA replication</keyword>
<dbReference type="PANTHER" id="PTHR34388:SF1">
    <property type="entry name" value="DNA POLYMERASE III SUBUNIT DELTA"/>
    <property type="match status" value="1"/>
</dbReference>
<dbReference type="AlphaFoldDB" id="A0A2T0Z4Y7"/>
<reference evidence="10 11" key="1">
    <citation type="submission" date="2018-03" db="EMBL/GenBank/DDBJ databases">
        <title>Genomic Encyclopedia of Archaeal and Bacterial Type Strains, Phase II (KMG-II): from individual species to whole genera.</title>
        <authorList>
            <person name="Goeker M."/>
        </authorList>
    </citation>
    <scope>NUCLEOTIDE SEQUENCE [LARGE SCALE GENOMIC DNA]</scope>
    <source>
        <strain evidence="10 11">DSM 100065</strain>
    </source>
</reference>